<evidence type="ECO:0000256" key="5">
    <source>
        <dbReference type="ARBA" id="ARBA00022747"/>
    </source>
</evidence>
<keyword evidence="3" id="KW-0540">Nuclease</keyword>
<protein>
    <recommendedName>
        <fullName evidence="10">Type I restriction enzyme endonuclease subunit</fullName>
        <shortName evidence="10">R protein</shortName>
        <ecNumber evidence="10">3.1.21.3</ecNumber>
    </recommendedName>
</protein>
<keyword evidence="5 10" id="KW-0680">Restriction system</keyword>
<comment type="function">
    <text evidence="10">Subunit R is required for both nuclease and ATPase activities, but not for modification.</text>
</comment>
<sequence length="948" mass="110320">MSTQSELALEQNLVVQLVENGYENVCIKNEADLLSNLKTQLEKFNERTFTDEEFKQILNHLTRTTNVFEKAKILRDKFSFKNADNETVYVRFLNMEHWCKNEYQVTNQITVDGKYQTRFDVTMLINGLPLVQIELKKRGLELREAFNQIDRYKKHSYHIGMGLFQYIQIFVISNGVNTKYFALTKKPDFKFTFYWTDENNRRVSDLESFTKVFLDKCHVSKMITRYTVLHEGDKALMILRPYQYFAVEKILERVKNSPTVGPSKNGYVWHTTGSGKTLTSFKASQILSRIPKVDKVVFCVDRVDLDYKTTLEFNAFSPGSVDGSDNTKKLVKQFADPSVRLIVTTIQKLNTAITRERHQKTMDGLKDKKVVFIFDECHRSQFGDTHKNIVRYFNNHQMFGFTGTPIFTKNAATIKRQKVTTAMLFGERLHTYVITDAIKDQNVLPFSVEYTGRYEYKDNSRSNLDIDVEAIDTAELLESEERLSKIAHYIIGIHDSKTYNRAFTGMFCISNVKTLIKYYDLFRRLKREGKHDLRIASIFSYTANEAPNSDTGEIPEEDLDFNNSKVDIHTRDVMDKYIEEYNQEFKTSFSTKDSQSFNDYYKNVAKRVIDKEIDLLFVVNMFLTGFDSKKLNTLYVDKNLKYHGLIQAYSRTNRVTGEKKSHGNIVVFRNLKQATDDSIELFSTLDAKETILIEPYEDYVEKFDQAVATLLSVVPTVGSVDDLLGEDEQLRFIRAYRNLMRIKNAMETFVDFTFDSLSMDAQTFADYGSKYLDLYNATKSSTEKKKESILNEVDFQLELIRRDEINVMYILRLLAQNRGGDEATRKKREQEILTMVSSDPVLSTKRELIEKFILENLPTVSEDELEREYEDFLSVERRVAFEKLTAEEDINPELLQKTMDSIEFSGRFPTKDELVDTLNKKPSFRKRISIGERLVVKLSEFVGKFMEG</sequence>
<dbReference type="Pfam" id="PF22679">
    <property type="entry name" value="T1R_D3-like"/>
    <property type="match status" value="1"/>
</dbReference>
<name>A0A316AT85_9BACT</name>
<accession>A0A316AT85</accession>
<proteinExistence type="inferred from homology"/>
<dbReference type="SUPFAM" id="SSF52540">
    <property type="entry name" value="P-loop containing nucleoside triphosphate hydrolases"/>
    <property type="match status" value="2"/>
</dbReference>
<dbReference type="GO" id="GO:0005524">
    <property type="term" value="F:ATP binding"/>
    <property type="evidence" value="ECO:0007669"/>
    <property type="project" value="UniProtKB-KW"/>
</dbReference>
<dbReference type="Pfam" id="PF18766">
    <property type="entry name" value="SWI2_SNF2"/>
    <property type="match status" value="1"/>
</dbReference>
<dbReference type="InterPro" id="IPR055180">
    <property type="entry name" value="HsdR_RecA-like_helicase_dom_2"/>
</dbReference>
<keyword evidence="6" id="KW-0255">Endonuclease</keyword>
<dbReference type="PROSITE" id="PS51192">
    <property type="entry name" value="HELICASE_ATP_BIND_1"/>
    <property type="match status" value="1"/>
</dbReference>
<dbReference type="CDD" id="cd18030">
    <property type="entry name" value="DEXHc_RE_I_HsdR"/>
    <property type="match status" value="1"/>
</dbReference>
<dbReference type="GO" id="GO:0009307">
    <property type="term" value="P:DNA restriction-modification system"/>
    <property type="evidence" value="ECO:0007669"/>
    <property type="project" value="UniProtKB-KW"/>
</dbReference>
<evidence type="ECO:0000256" key="4">
    <source>
        <dbReference type="ARBA" id="ARBA00022741"/>
    </source>
</evidence>
<evidence type="ECO:0000259" key="11">
    <source>
        <dbReference type="PROSITE" id="PS51192"/>
    </source>
</evidence>
<dbReference type="InterPro" id="IPR004473">
    <property type="entry name" value="Restrct_endonuc_typeI_HsdR"/>
</dbReference>
<feature type="domain" description="Helicase ATP-binding" evidence="11">
    <location>
        <begin position="257"/>
        <end position="423"/>
    </location>
</feature>
<dbReference type="SMART" id="SM00487">
    <property type="entry name" value="DEXDc"/>
    <property type="match status" value="1"/>
</dbReference>
<dbReference type="EMBL" id="QGDT01000001">
    <property type="protein sequence ID" value="PWJ60509.1"/>
    <property type="molecule type" value="Genomic_DNA"/>
</dbReference>
<comment type="similarity">
    <text evidence="2 10">Belongs to the HsdR family.</text>
</comment>
<dbReference type="InterPro" id="IPR051268">
    <property type="entry name" value="Type-I_R_enzyme_R_subunit"/>
</dbReference>
<dbReference type="Proteomes" id="UP000245880">
    <property type="component" value="Unassembled WGS sequence"/>
</dbReference>
<dbReference type="InterPro" id="IPR022625">
    <property type="entry name" value="TypeI_RM_Rsu_C"/>
</dbReference>
<dbReference type="CDD" id="cd18800">
    <property type="entry name" value="SF2_C_EcoR124I-like"/>
    <property type="match status" value="1"/>
</dbReference>
<dbReference type="Gene3D" id="3.90.1570.50">
    <property type="match status" value="1"/>
</dbReference>
<comment type="catalytic activity">
    <reaction evidence="1 10">
        <text>Endonucleolytic cleavage of DNA to give random double-stranded fragments with terminal 5'-phosphates, ATP is simultaneously hydrolyzed.</text>
        <dbReference type="EC" id="3.1.21.3"/>
    </reaction>
</comment>
<dbReference type="GO" id="GO:0009035">
    <property type="term" value="F:type I site-specific deoxyribonuclease activity"/>
    <property type="evidence" value="ECO:0007669"/>
    <property type="project" value="UniProtKB-EC"/>
</dbReference>
<dbReference type="Pfam" id="PF04313">
    <property type="entry name" value="HSDR_N"/>
    <property type="match status" value="1"/>
</dbReference>
<organism evidence="12 13">
    <name type="scientific">Dyadobacter jejuensis</name>
    <dbReference type="NCBI Taxonomy" id="1082580"/>
    <lineage>
        <taxon>Bacteria</taxon>
        <taxon>Pseudomonadati</taxon>
        <taxon>Bacteroidota</taxon>
        <taxon>Cytophagia</taxon>
        <taxon>Cytophagales</taxon>
        <taxon>Spirosomataceae</taxon>
        <taxon>Dyadobacter</taxon>
    </lineage>
</organism>
<evidence type="ECO:0000256" key="10">
    <source>
        <dbReference type="RuleBase" id="RU364115"/>
    </source>
</evidence>
<evidence type="ECO:0000256" key="3">
    <source>
        <dbReference type="ARBA" id="ARBA00022722"/>
    </source>
</evidence>
<keyword evidence="9 10" id="KW-0238">DNA-binding</keyword>
<dbReference type="NCBIfam" id="TIGR00348">
    <property type="entry name" value="hsdR"/>
    <property type="match status" value="1"/>
</dbReference>
<dbReference type="PANTHER" id="PTHR30195">
    <property type="entry name" value="TYPE I SITE-SPECIFIC DEOXYRIBONUCLEASE PROTEIN SUBUNIT M AND R"/>
    <property type="match status" value="1"/>
</dbReference>
<evidence type="ECO:0000256" key="7">
    <source>
        <dbReference type="ARBA" id="ARBA00022801"/>
    </source>
</evidence>
<dbReference type="InterPro" id="IPR040980">
    <property type="entry name" value="SWI2_SNF2"/>
</dbReference>
<keyword evidence="13" id="KW-1185">Reference proteome</keyword>
<dbReference type="GO" id="GO:0003677">
    <property type="term" value="F:DNA binding"/>
    <property type="evidence" value="ECO:0007669"/>
    <property type="project" value="UniProtKB-KW"/>
</dbReference>
<dbReference type="InterPro" id="IPR007409">
    <property type="entry name" value="Restrct_endonuc_type1_HsdR_N"/>
</dbReference>
<comment type="subunit">
    <text evidence="10">The type I restriction/modification system is composed of three polypeptides R, M and S.</text>
</comment>
<evidence type="ECO:0000256" key="9">
    <source>
        <dbReference type="ARBA" id="ARBA00023125"/>
    </source>
</evidence>
<keyword evidence="4 10" id="KW-0547">Nucleotide-binding</keyword>
<dbReference type="InterPro" id="IPR027417">
    <property type="entry name" value="P-loop_NTPase"/>
</dbReference>
<evidence type="ECO:0000256" key="1">
    <source>
        <dbReference type="ARBA" id="ARBA00000851"/>
    </source>
</evidence>
<evidence type="ECO:0000256" key="6">
    <source>
        <dbReference type="ARBA" id="ARBA00022759"/>
    </source>
</evidence>
<evidence type="ECO:0000313" key="12">
    <source>
        <dbReference type="EMBL" id="PWJ60509.1"/>
    </source>
</evidence>
<comment type="caution">
    <text evidence="12">The sequence shown here is derived from an EMBL/GenBank/DDBJ whole genome shotgun (WGS) entry which is preliminary data.</text>
</comment>
<dbReference type="RefSeq" id="WP_109672761.1">
    <property type="nucleotide sequence ID" value="NZ_QGDT01000001.1"/>
</dbReference>
<keyword evidence="8 10" id="KW-0067">ATP-binding</keyword>
<dbReference type="OrthoDB" id="9758243at2"/>
<dbReference type="EC" id="3.1.21.3" evidence="10"/>
<dbReference type="PANTHER" id="PTHR30195:SF16">
    <property type="entry name" value="TYPE I RESTRICTION ENZYME ENDONUCLEASE SUBUNIT"/>
    <property type="match status" value="1"/>
</dbReference>
<evidence type="ECO:0000256" key="2">
    <source>
        <dbReference type="ARBA" id="ARBA00008598"/>
    </source>
</evidence>
<evidence type="ECO:0000313" key="13">
    <source>
        <dbReference type="Proteomes" id="UP000245880"/>
    </source>
</evidence>
<gene>
    <name evidence="12" type="ORF">CLV98_101693</name>
</gene>
<reference evidence="12 13" key="1">
    <citation type="submission" date="2018-03" db="EMBL/GenBank/DDBJ databases">
        <title>Genomic Encyclopedia of Archaeal and Bacterial Type Strains, Phase II (KMG-II): from individual species to whole genera.</title>
        <authorList>
            <person name="Goeker M."/>
        </authorList>
    </citation>
    <scope>NUCLEOTIDE SEQUENCE [LARGE SCALE GENOMIC DNA]</scope>
    <source>
        <strain evidence="12 13">DSM 100346</strain>
    </source>
</reference>
<dbReference type="Pfam" id="PF12008">
    <property type="entry name" value="EcoR124_C"/>
    <property type="match status" value="1"/>
</dbReference>
<dbReference type="InterPro" id="IPR014001">
    <property type="entry name" value="Helicase_ATP-bd"/>
</dbReference>
<dbReference type="CDD" id="cd22332">
    <property type="entry name" value="HsdR_N"/>
    <property type="match status" value="1"/>
</dbReference>
<dbReference type="AlphaFoldDB" id="A0A316AT85"/>
<keyword evidence="7 10" id="KW-0378">Hydrolase</keyword>
<dbReference type="Gene3D" id="3.40.50.300">
    <property type="entry name" value="P-loop containing nucleotide triphosphate hydrolases"/>
    <property type="match status" value="2"/>
</dbReference>
<evidence type="ECO:0000256" key="8">
    <source>
        <dbReference type="ARBA" id="ARBA00022840"/>
    </source>
</evidence>